<organism evidence="2">
    <name type="scientific">Ooceraea biroi</name>
    <name type="common">Clonal raider ant</name>
    <name type="synonym">Cerapachys biroi</name>
    <dbReference type="NCBI Taxonomy" id="2015173"/>
    <lineage>
        <taxon>Eukaryota</taxon>
        <taxon>Metazoa</taxon>
        <taxon>Ecdysozoa</taxon>
        <taxon>Arthropoda</taxon>
        <taxon>Hexapoda</taxon>
        <taxon>Insecta</taxon>
        <taxon>Pterygota</taxon>
        <taxon>Neoptera</taxon>
        <taxon>Endopterygota</taxon>
        <taxon>Hymenoptera</taxon>
        <taxon>Apocrita</taxon>
        <taxon>Aculeata</taxon>
        <taxon>Formicoidea</taxon>
        <taxon>Formicidae</taxon>
        <taxon>Dorylinae</taxon>
        <taxon>Ooceraea</taxon>
    </lineage>
</organism>
<name>A0A3L8DPR2_OOCBI</name>
<protein>
    <submittedName>
        <fullName evidence="2">Uncharacterized protein</fullName>
    </submittedName>
</protein>
<comment type="caution">
    <text evidence="2">The sequence shown here is derived from an EMBL/GenBank/DDBJ whole genome shotgun (WGS) entry which is preliminary data.</text>
</comment>
<dbReference type="AlphaFoldDB" id="A0A3L8DPR2"/>
<accession>A0A3L8DPR2</accession>
<dbReference type="Proteomes" id="UP000279307">
    <property type="component" value="Chromosome 5"/>
</dbReference>
<sequence length="357" mass="38645">MILAENSASSFITQLEPVATKKPKFSSDAKKAWYDRVRGDDLTLFCPAQGFPVPTYRASRKQSASDDGHFERRLHGEKGCFQRCTILPCAGLSEPVGSKAPAFTGDVKGVWMEKMMASSVVLPCPAQGYPVPSFRVYGWSLLRNPTSYCSVQRRAILYPPLEPIGTKAPALSELRAGWLKKRMNSNAVLSCPAQGYPVPSFRDILYLPLGKVTEQLTSARCVSLLSDFAVTFVPPEPVGGKAPALTGDLKGGWKQRDAGFTVVLFCPAQGHPVPSFRTGRHESTLDSGGEGQPDGKAHRHAHRDPLPRASLPCANIQPVGSKAPSVTGDAKRWLETKSTAGFALQCQAQSHPVPAFR</sequence>
<proteinExistence type="predicted"/>
<reference evidence="2" key="1">
    <citation type="journal article" date="2018" name="Genome Res.">
        <title>The genomic architecture and molecular evolution of ant odorant receptors.</title>
        <authorList>
            <person name="McKenzie S.K."/>
            <person name="Kronauer D.J.C."/>
        </authorList>
    </citation>
    <scope>NUCLEOTIDE SEQUENCE [LARGE SCALE GENOMIC DNA]</scope>
    <source>
        <strain evidence="2">Clonal line C1</strain>
    </source>
</reference>
<gene>
    <name evidence="2" type="ORF">DMN91_004698</name>
</gene>
<reference evidence="2" key="2">
    <citation type="submission" date="2018-07" db="EMBL/GenBank/DDBJ databases">
        <authorList>
            <person name="Mckenzie S.K."/>
            <person name="Kronauer D.J.C."/>
        </authorList>
    </citation>
    <scope>NUCLEOTIDE SEQUENCE</scope>
    <source>
        <strain evidence="2">Clonal line C1</strain>
    </source>
</reference>
<evidence type="ECO:0000313" key="2">
    <source>
        <dbReference type="EMBL" id="RLU22420.1"/>
    </source>
</evidence>
<evidence type="ECO:0000256" key="1">
    <source>
        <dbReference type="SAM" id="MobiDB-lite"/>
    </source>
</evidence>
<dbReference type="EMBL" id="QOIP01000005">
    <property type="protein sequence ID" value="RLU22420.1"/>
    <property type="molecule type" value="Genomic_DNA"/>
</dbReference>
<feature type="region of interest" description="Disordered" evidence="1">
    <location>
        <begin position="274"/>
        <end position="328"/>
    </location>
</feature>